<evidence type="ECO:0000313" key="2">
    <source>
        <dbReference type="Proteomes" id="UP000266841"/>
    </source>
</evidence>
<dbReference type="EMBL" id="AGNL01008951">
    <property type="protein sequence ID" value="EJK70168.1"/>
    <property type="molecule type" value="Genomic_DNA"/>
</dbReference>
<reference evidence="1 2" key="1">
    <citation type="journal article" date="2012" name="Genome Biol.">
        <title>Genome and low-iron response of an oceanic diatom adapted to chronic iron limitation.</title>
        <authorList>
            <person name="Lommer M."/>
            <person name="Specht M."/>
            <person name="Roy A.S."/>
            <person name="Kraemer L."/>
            <person name="Andreson R."/>
            <person name="Gutowska M.A."/>
            <person name="Wolf J."/>
            <person name="Bergner S.V."/>
            <person name="Schilhabel M.B."/>
            <person name="Klostermeier U.C."/>
            <person name="Beiko R.G."/>
            <person name="Rosenstiel P."/>
            <person name="Hippler M."/>
            <person name="Laroche J."/>
        </authorList>
    </citation>
    <scope>NUCLEOTIDE SEQUENCE [LARGE SCALE GENOMIC DNA]</scope>
    <source>
        <strain evidence="1 2">CCMP1005</strain>
    </source>
</reference>
<organism evidence="1 2">
    <name type="scientific">Thalassiosira oceanica</name>
    <name type="common">Marine diatom</name>
    <dbReference type="NCBI Taxonomy" id="159749"/>
    <lineage>
        <taxon>Eukaryota</taxon>
        <taxon>Sar</taxon>
        <taxon>Stramenopiles</taxon>
        <taxon>Ochrophyta</taxon>
        <taxon>Bacillariophyta</taxon>
        <taxon>Coscinodiscophyceae</taxon>
        <taxon>Thalassiosirophycidae</taxon>
        <taxon>Thalassiosirales</taxon>
        <taxon>Thalassiosiraceae</taxon>
        <taxon>Thalassiosira</taxon>
    </lineage>
</organism>
<dbReference type="AlphaFoldDB" id="K0SUU8"/>
<gene>
    <name evidence="1" type="ORF">THAOC_08496</name>
</gene>
<proteinExistence type="predicted"/>
<sequence length="263" mass="29680">MTKLSIVADNVPTEEYLMHCSAPAHPRVDCGLISVPSTVRVRSSGFLASVGNPSGLEFNGLCFLRPLGTQAASSADSVVVLGLLDLIEDLEFLGGLVQKSYIDGIRYVDRRHVGTFEFKLAEYLGECLEFLSLFHRNDALGVGSPKCVVVLLDHRIDLLVRDIADARQNNKQTLRNDEQLLYLIPFQSHPDEVDQLRQHSQFRVEKCIIRVERYEHYLLLHRRLSEELAHALRAERVGELLLLVVHRLRVPLVRVLVGTDKPN</sequence>
<protein>
    <submittedName>
        <fullName evidence="1">Uncharacterized protein</fullName>
    </submittedName>
</protein>
<dbReference type="Proteomes" id="UP000266841">
    <property type="component" value="Unassembled WGS sequence"/>
</dbReference>
<name>K0SUU8_THAOC</name>
<accession>K0SUU8</accession>
<evidence type="ECO:0000313" key="1">
    <source>
        <dbReference type="EMBL" id="EJK70168.1"/>
    </source>
</evidence>
<comment type="caution">
    <text evidence="1">The sequence shown here is derived from an EMBL/GenBank/DDBJ whole genome shotgun (WGS) entry which is preliminary data.</text>
</comment>
<keyword evidence="2" id="KW-1185">Reference proteome</keyword>